<accession>M7ZX13</accession>
<evidence type="ECO:0000313" key="2">
    <source>
        <dbReference type="EMBL" id="EMS52669.1"/>
    </source>
</evidence>
<proteinExistence type="predicted"/>
<evidence type="ECO:0000256" key="1">
    <source>
        <dbReference type="SAM" id="MobiDB-lite"/>
    </source>
</evidence>
<dbReference type="AlphaFoldDB" id="M7ZX13"/>
<name>M7ZX13_TRIUA</name>
<feature type="region of interest" description="Disordered" evidence="1">
    <location>
        <begin position="86"/>
        <end position="132"/>
    </location>
</feature>
<protein>
    <submittedName>
        <fullName evidence="2">Uncharacterized protein</fullName>
    </submittedName>
</protein>
<reference evidence="2" key="1">
    <citation type="journal article" date="2013" name="Nature">
        <title>Draft genome of the wheat A-genome progenitor Triticum urartu.</title>
        <authorList>
            <person name="Ling H.Q."/>
            <person name="Zhao S."/>
            <person name="Liu D."/>
            <person name="Wang J."/>
            <person name="Sun H."/>
            <person name="Zhang C."/>
            <person name="Fan H."/>
            <person name="Li D."/>
            <person name="Dong L."/>
            <person name="Tao Y."/>
            <person name="Gao C."/>
            <person name="Wu H."/>
            <person name="Li Y."/>
            <person name="Cui Y."/>
            <person name="Guo X."/>
            <person name="Zheng S."/>
            <person name="Wang B."/>
            <person name="Yu K."/>
            <person name="Liang Q."/>
            <person name="Yang W."/>
            <person name="Lou X."/>
            <person name="Chen J."/>
            <person name="Feng M."/>
            <person name="Jian J."/>
            <person name="Zhang X."/>
            <person name="Luo G."/>
            <person name="Jiang Y."/>
            <person name="Liu J."/>
            <person name="Wang Z."/>
            <person name="Sha Y."/>
            <person name="Zhang B."/>
            <person name="Wu H."/>
            <person name="Tang D."/>
            <person name="Shen Q."/>
            <person name="Xue P."/>
            <person name="Zou S."/>
            <person name="Wang X."/>
            <person name="Liu X."/>
            <person name="Wang F."/>
            <person name="Yang Y."/>
            <person name="An X."/>
            <person name="Dong Z."/>
            <person name="Zhang K."/>
            <person name="Zhang X."/>
            <person name="Luo M.C."/>
            <person name="Dvorak J."/>
            <person name="Tong Y."/>
            <person name="Wang J."/>
            <person name="Yang H."/>
            <person name="Li Z."/>
            <person name="Wang D."/>
            <person name="Zhang A."/>
            <person name="Wang J."/>
        </authorList>
    </citation>
    <scope>NUCLEOTIDE SEQUENCE</scope>
</reference>
<organism evidence="2">
    <name type="scientific">Triticum urartu</name>
    <name type="common">Red wild einkorn</name>
    <name type="synonym">Crithodium urartu</name>
    <dbReference type="NCBI Taxonomy" id="4572"/>
    <lineage>
        <taxon>Eukaryota</taxon>
        <taxon>Viridiplantae</taxon>
        <taxon>Streptophyta</taxon>
        <taxon>Embryophyta</taxon>
        <taxon>Tracheophyta</taxon>
        <taxon>Spermatophyta</taxon>
        <taxon>Magnoliopsida</taxon>
        <taxon>Liliopsida</taxon>
        <taxon>Poales</taxon>
        <taxon>Poaceae</taxon>
        <taxon>BOP clade</taxon>
        <taxon>Pooideae</taxon>
        <taxon>Triticodae</taxon>
        <taxon>Triticeae</taxon>
        <taxon>Triticinae</taxon>
        <taxon>Triticum</taxon>
    </lineage>
</organism>
<sequence length="132" mass="14107">MAAISGRGAGTFNSSTAGVAWTKKKKIVAVWTKFGSCTTTSRSSRGVGRRKQQKRPEWRKTACRRPKRTAQALRAAVVTSVAAAQVGGGAGDAIRTTRRCRPSAVQPPPVEVSPQRSSRGASWQLRRRSGAS</sequence>
<dbReference type="EMBL" id="KD203918">
    <property type="protein sequence ID" value="EMS52669.1"/>
    <property type="molecule type" value="Genomic_DNA"/>
</dbReference>
<feature type="region of interest" description="Disordered" evidence="1">
    <location>
        <begin position="38"/>
        <end position="69"/>
    </location>
</feature>
<gene>
    <name evidence="2" type="ORF">TRIUR3_04005</name>
</gene>